<dbReference type="PANTHER" id="PTHR31760">
    <property type="entry name" value="S-ADENOSYL-L-METHIONINE-DEPENDENT METHYLTRANSFERASES SUPERFAMILY PROTEIN"/>
    <property type="match status" value="1"/>
</dbReference>
<dbReference type="InterPro" id="IPR003682">
    <property type="entry name" value="rRNA_ssu_MeTfrase_G"/>
</dbReference>
<evidence type="ECO:0000256" key="6">
    <source>
        <dbReference type="HAMAP-Rule" id="MF_00074"/>
    </source>
</evidence>
<dbReference type="PIRSF" id="PIRSF003078">
    <property type="entry name" value="GidB"/>
    <property type="match status" value="1"/>
</dbReference>
<evidence type="ECO:0000313" key="7">
    <source>
        <dbReference type="EMBL" id="MFC0267101.1"/>
    </source>
</evidence>
<keyword evidence="8" id="KW-1185">Reference proteome</keyword>
<dbReference type="Gene3D" id="3.40.50.150">
    <property type="entry name" value="Vaccinia Virus protein VP39"/>
    <property type="match status" value="1"/>
</dbReference>
<gene>
    <name evidence="6 7" type="primary">rsmG</name>
    <name evidence="7" type="ORF">ACFFHW_03635</name>
</gene>
<reference evidence="7 8" key="1">
    <citation type="submission" date="2024-09" db="EMBL/GenBank/DDBJ databases">
        <authorList>
            <person name="Sun Q."/>
            <person name="Mori K."/>
        </authorList>
    </citation>
    <scope>NUCLEOTIDE SEQUENCE [LARGE SCALE GENOMIC DNA]</scope>
    <source>
        <strain evidence="7 8">CCM 7415</strain>
    </source>
</reference>
<evidence type="ECO:0000256" key="5">
    <source>
        <dbReference type="ARBA" id="ARBA00022691"/>
    </source>
</evidence>
<evidence type="ECO:0000256" key="4">
    <source>
        <dbReference type="ARBA" id="ARBA00022679"/>
    </source>
</evidence>
<dbReference type="PANTHER" id="PTHR31760:SF0">
    <property type="entry name" value="S-ADENOSYL-L-METHIONINE-DEPENDENT METHYLTRANSFERASES SUPERFAMILY PROTEIN"/>
    <property type="match status" value="1"/>
</dbReference>
<dbReference type="GO" id="GO:0032259">
    <property type="term" value="P:methylation"/>
    <property type="evidence" value="ECO:0007669"/>
    <property type="project" value="UniProtKB-KW"/>
</dbReference>
<keyword evidence="4 6" id="KW-0808">Transferase</keyword>
<dbReference type="CDD" id="cd02440">
    <property type="entry name" value="AdoMet_MTases"/>
    <property type="match status" value="1"/>
</dbReference>
<comment type="similarity">
    <text evidence="6">Belongs to the methyltransferase superfamily. RNA methyltransferase RsmG family.</text>
</comment>
<keyword evidence="2 6" id="KW-0698">rRNA processing</keyword>
<keyword evidence="1 6" id="KW-0963">Cytoplasm</keyword>
<proteinExistence type="inferred from homology"/>
<dbReference type="RefSeq" id="WP_019949941.1">
    <property type="nucleotide sequence ID" value="NZ_JBHLVX010000013.1"/>
</dbReference>
<accession>A0ABV6G0F1</accession>
<dbReference type="SUPFAM" id="SSF53335">
    <property type="entry name" value="S-adenosyl-L-methionine-dependent methyltransferases"/>
    <property type="match status" value="1"/>
</dbReference>
<dbReference type="InterPro" id="IPR029063">
    <property type="entry name" value="SAM-dependent_MTases_sf"/>
</dbReference>
<protein>
    <recommendedName>
        <fullName evidence="6">Ribosomal RNA small subunit methyltransferase G</fullName>
        <ecNumber evidence="6">2.1.1.170</ecNumber>
    </recommendedName>
    <alternativeName>
        <fullName evidence="6">16S rRNA 7-methylguanosine methyltransferase</fullName>
        <shortName evidence="6">16S rRNA m7G methyltransferase</shortName>
    </alternativeName>
</protein>
<evidence type="ECO:0000256" key="2">
    <source>
        <dbReference type="ARBA" id="ARBA00022552"/>
    </source>
</evidence>
<comment type="catalytic activity">
    <reaction evidence="6">
        <text>guanosine(527) in 16S rRNA + S-adenosyl-L-methionine = N(7)-methylguanosine(527) in 16S rRNA + S-adenosyl-L-homocysteine</text>
        <dbReference type="Rhea" id="RHEA:42732"/>
        <dbReference type="Rhea" id="RHEA-COMP:10209"/>
        <dbReference type="Rhea" id="RHEA-COMP:10210"/>
        <dbReference type="ChEBI" id="CHEBI:57856"/>
        <dbReference type="ChEBI" id="CHEBI:59789"/>
        <dbReference type="ChEBI" id="CHEBI:74269"/>
        <dbReference type="ChEBI" id="CHEBI:74480"/>
        <dbReference type="EC" id="2.1.1.170"/>
    </reaction>
</comment>
<dbReference type="HAMAP" id="MF_00074">
    <property type="entry name" value="16SrRNA_methyltr_G"/>
    <property type="match status" value="1"/>
</dbReference>
<comment type="function">
    <text evidence="6">Specifically methylates the N7 position of guanine in position 527 of 16S rRNA.</text>
</comment>
<comment type="caution">
    <text evidence="7">The sequence shown here is derived from an EMBL/GenBank/DDBJ whole genome shotgun (WGS) entry which is preliminary data.</text>
</comment>
<keyword evidence="3 6" id="KW-0489">Methyltransferase</keyword>
<evidence type="ECO:0000256" key="1">
    <source>
        <dbReference type="ARBA" id="ARBA00022490"/>
    </source>
</evidence>
<dbReference type="Proteomes" id="UP001589814">
    <property type="component" value="Unassembled WGS sequence"/>
</dbReference>
<keyword evidence="5 6" id="KW-0949">S-adenosyl-L-methionine</keyword>
<dbReference type="EC" id="2.1.1.170" evidence="6"/>
<feature type="binding site" evidence="6">
    <location>
        <position position="77"/>
    </location>
    <ligand>
        <name>S-adenosyl-L-methionine</name>
        <dbReference type="ChEBI" id="CHEBI:59789"/>
    </ligand>
</feature>
<dbReference type="GO" id="GO:0008168">
    <property type="term" value="F:methyltransferase activity"/>
    <property type="evidence" value="ECO:0007669"/>
    <property type="project" value="UniProtKB-KW"/>
</dbReference>
<feature type="binding site" evidence="6">
    <location>
        <position position="142"/>
    </location>
    <ligand>
        <name>S-adenosyl-L-methionine</name>
        <dbReference type="ChEBI" id="CHEBI:59789"/>
    </ligand>
</feature>
<dbReference type="EMBL" id="JBHLVX010000013">
    <property type="protein sequence ID" value="MFC0267101.1"/>
    <property type="molecule type" value="Genomic_DNA"/>
</dbReference>
<comment type="subcellular location">
    <subcellularLocation>
        <location evidence="6">Cytoplasm</location>
    </subcellularLocation>
</comment>
<dbReference type="Pfam" id="PF02527">
    <property type="entry name" value="GidB"/>
    <property type="match status" value="1"/>
</dbReference>
<name>A0ABV6G0F1_9GAMM</name>
<comment type="caution">
    <text evidence="6">Lacks conserved residue(s) required for the propagation of feature annotation.</text>
</comment>
<sequence>MSNALGERLDTGLAALGLEVESAVRERLLAFVALLNKWNRAYNLTAVRDPQTMVTRHLLDALAVLPFIEGPRLLDVGSGAGLPGIVLAIARPDIAVTSVDSVGKKIRFQRQVLFELGIDNVTALNERVEQLGGARFEQIISRAFAAPDAFVALTRHLLTPGGHWLAMVGQAEIDALPEQALITNTRALRVPGEQGQRHLLTIEAR</sequence>
<feature type="binding site" evidence="6">
    <location>
        <begin position="128"/>
        <end position="129"/>
    </location>
    <ligand>
        <name>S-adenosyl-L-methionine</name>
        <dbReference type="ChEBI" id="CHEBI:59789"/>
    </ligand>
</feature>
<organism evidence="7 8">
    <name type="scientific">Kushneria aurantia</name>
    <dbReference type="NCBI Taxonomy" id="504092"/>
    <lineage>
        <taxon>Bacteria</taxon>
        <taxon>Pseudomonadati</taxon>
        <taxon>Pseudomonadota</taxon>
        <taxon>Gammaproteobacteria</taxon>
        <taxon>Oceanospirillales</taxon>
        <taxon>Halomonadaceae</taxon>
        <taxon>Kushneria</taxon>
    </lineage>
</organism>
<dbReference type="NCBIfam" id="TIGR00138">
    <property type="entry name" value="rsmG_gidB"/>
    <property type="match status" value="1"/>
</dbReference>
<feature type="binding site" evidence="6">
    <location>
        <position position="82"/>
    </location>
    <ligand>
        <name>S-adenosyl-L-methionine</name>
        <dbReference type="ChEBI" id="CHEBI:59789"/>
    </ligand>
</feature>
<evidence type="ECO:0000313" key="8">
    <source>
        <dbReference type="Proteomes" id="UP001589814"/>
    </source>
</evidence>
<evidence type="ECO:0000256" key="3">
    <source>
        <dbReference type="ARBA" id="ARBA00022603"/>
    </source>
</evidence>